<dbReference type="GO" id="GO:0003676">
    <property type="term" value="F:nucleic acid binding"/>
    <property type="evidence" value="ECO:0007669"/>
    <property type="project" value="InterPro"/>
</dbReference>
<organism evidence="1 2">
    <name type="scientific">Etheostoma spectabile</name>
    <name type="common">orangethroat darter</name>
    <dbReference type="NCBI Taxonomy" id="54343"/>
    <lineage>
        <taxon>Eukaryota</taxon>
        <taxon>Metazoa</taxon>
        <taxon>Chordata</taxon>
        <taxon>Craniata</taxon>
        <taxon>Vertebrata</taxon>
        <taxon>Euteleostomi</taxon>
        <taxon>Actinopterygii</taxon>
        <taxon>Neopterygii</taxon>
        <taxon>Teleostei</taxon>
        <taxon>Neoteleostei</taxon>
        <taxon>Acanthomorphata</taxon>
        <taxon>Eupercaria</taxon>
        <taxon>Perciformes</taxon>
        <taxon>Percoidei</taxon>
        <taxon>Percidae</taxon>
        <taxon>Etheostomatinae</taxon>
        <taxon>Etheostoma</taxon>
    </lineage>
</organism>
<dbReference type="EMBL" id="VOFY01000023">
    <property type="protein sequence ID" value="KAA8580320.1"/>
    <property type="molecule type" value="Genomic_DNA"/>
</dbReference>
<dbReference type="GO" id="GO:0006393">
    <property type="term" value="P:termination of mitochondrial transcription"/>
    <property type="evidence" value="ECO:0007669"/>
    <property type="project" value="TreeGrafter"/>
</dbReference>
<proteinExistence type="predicted"/>
<dbReference type="PANTHER" id="PTHR15437">
    <property type="entry name" value="TRANSCRIPTION TERMINATION FACTOR, MITOCHONDRIAL"/>
    <property type="match status" value="1"/>
</dbReference>
<dbReference type="InterPro" id="IPR003690">
    <property type="entry name" value="MTERF"/>
</dbReference>
<evidence type="ECO:0000313" key="2">
    <source>
        <dbReference type="Proteomes" id="UP000327493"/>
    </source>
</evidence>
<dbReference type="AlphaFoldDB" id="A0A5J5CJA2"/>
<name>A0A5J5CJA2_9PERO</name>
<keyword evidence="2" id="KW-1185">Reference proteome</keyword>
<dbReference type="Proteomes" id="UP000327493">
    <property type="component" value="Chromosome 23"/>
</dbReference>
<reference evidence="1 2" key="1">
    <citation type="submission" date="2019-08" db="EMBL/GenBank/DDBJ databases">
        <title>A chromosome-level genome assembly, high-density linkage maps, and genome scans reveal the genomic architecture of hybrid incompatibilities underlying speciation via character displacement in darters (Percidae: Etheostominae).</title>
        <authorList>
            <person name="Moran R.L."/>
            <person name="Catchen J.M."/>
            <person name="Fuller R.C."/>
        </authorList>
    </citation>
    <scope>NUCLEOTIDE SEQUENCE [LARGE SCALE GENOMIC DNA]</scope>
    <source>
        <strain evidence="1">EspeVRDwgs_2016</strain>
        <tissue evidence="1">Muscle</tissue>
    </source>
</reference>
<sequence length="104" mass="11493">MDVGVSMGQVKESPIILELTTQIVLYRTQKLASYGYDVRSGSLDVIVETKKDFEMSYGKLPLRQQRPLFNPVAPLRSAEEAFAIPRVLAVPFDNGLSGAVEFTS</sequence>
<comment type="caution">
    <text evidence="1">The sequence shown here is derived from an EMBL/GenBank/DDBJ whole genome shotgun (WGS) entry which is preliminary data.</text>
</comment>
<evidence type="ECO:0000313" key="1">
    <source>
        <dbReference type="EMBL" id="KAA8580320.1"/>
    </source>
</evidence>
<protein>
    <submittedName>
        <fullName evidence="1">Uncharacterized protein</fullName>
    </submittedName>
</protein>
<dbReference type="PANTHER" id="PTHR15437:SF1">
    <property type="entry name" value="TRANSCRIPTION TERMINATION FACTOR 2, MITOCHONDRIAL"/>
    <property type="match status" value="1"/>
</dbReference>
<accession>A0A5J5CJA2</accession>
<gene>
    <name evidence="1" type="ORF">FQN60_005855</name>
</gene>
<dbReference type="GO" id="GO:0005759">
    <property type="term" value="C:mitochondrial matrix"/>
    <property type="evidence" value="ECO:0007669"/>
    <property type="project" value="TreeGrafter"/>
</dbReference>